<comment type="pathway">
    <text evidence="2 9">Protein modification; protein ubiquitination.</text>
</comment>
<proteinExistence type="inferred from homology"/>
<comment type="similarity">
    <text evidence="3 9">Belongs to the Deltex family.</text>
</comment>
<dbReference type="InterPro" id="IPR039398">
    <property type="entry name" value="Deltex_fam"/>
</dbReference>
<dbReference type="InterPro" id="IPR013083">
    <property type="entry name" value="Znf_RING/FYVE/PHD"/>
</dbReference>
<dbReference type="InterPro" id="IPR001841">
    <property type="entry name" value="Znf_RING"/>
</dbReference>
<dbReference type="Pfam" id="PF18102">
    <property type="entry name" value="DTC"/>
    <property type="match status" value="1"/>
</dbReference>
<dbReference type="PROSITE" id="PS50089">
    <property type="entry name" value="ZF_RING_2"/>
    <property type="match status" value="1"/>
</dbReference>
<evidence type="ECO:0000313" key="13">
    <source>
        <dbReference type="EMBL" id="CAF3708672.1"/>
    </source>
</evidence>
<dbReference type="Pfam" id="PF00097">
    <property type="entry name" value="zf-C3HC4"/>
    <property type="match status" value="1"/>
</dbReference>
<dbReference type="Gene3D" id="3.30.390.130">
    <property type="match status" value="1"/>
</dbReference>
<accession>A0A814LLM9</accession>
<keyword evidence="6 8" id="KW-0863">Zinc-finger</keyword>
<dbReference type="InterPro" id="IPR039399">
    <property type="entry name" value="Deltex_C_sf"/>
</dbReference>
<name>A0A814LLM9_9BILA</name>
<dbReference type="PROSITE" id="PS00518">
    <property type="entry name" value="ZF_RING_1"/>
    <property type="match status" value="1"/>
</dbReference>
<dbReference type="SMART" id="SM00184">
    <property type="entry name" value="RING"/>
    <property type="match status" value="1"/>
</dbReference>
<dbReference type="InterPro" id="IPR017907">
    <property type="entry name" value="Znf_RING_CS"/>
</dbReference>
<dbReference type="EMBL" id="CAJNOU010000692">
    <property type="protein sequence ID" value="CAF1066860.1"/>
    <property type="molecule type" value="Genomic_DNA"/>
</dbReference>
<evidence type="ECO:0000256" key="8">
    <source>
        <dbReference type="PROSITE-ProRule" id="PRU00175"/>
    </source>
</evidence>
<dbReference type="SUPFAM" id="SSF57850">
    <property type="entry name" value="RING/U-box"/>
    <property type="match status" value="1"/>
</dbReference>
<evidence type="ECO:0000256" key="3">
    <source>
        <dbReference type="ARBA" id="ARBA00009413"/>
    </source>
</evidence>
<dbReference type="PANTHER" id="PTHR12622">
    <property type="entry name" value="DELTEX-RELATED"/>
    <property type="match status" value="1"/>
</dbReference>
<dbReference type="UniPathway" id="UPA00143"/>
<reference evidence="12" key="1">
    <citation type="submission" date="2021-02" db="EMBL/GenBank/DDBJ databases">
        <authorList>
            <person name="Nowell W R."/>
        </authorList>
    </citation>
    <scope>NUCLEOTIDE SEQUENCE</scope>
</reference>
<feature type="domain" description="RING-type" evidence="11">
    <location>
        <begin position="130"/>
        <end position="169"/>
    </location>
</feature>
<dbReference type="GO" id="GO:0005737">
    <property type="term" value="C:cytoplasm"/>
    <property type="evidence" value="ECO:0007669"/>
    <property type="project" value="UniProtKB-SubCell"/>
</dbReference>
<evidence type="ECO:0000256" key="1">
    <source>
        <dbReference type="ARBA" id="ARBA00000900"/>
    </source>
</evidence>
<dbReference type="CDD" id="cd09633">
    <property type="entry name" value="Deltex_C"/>
    <property type="match status" value="1"/>
</dbReference>
<evidence type="ECO:0000313" key="14">
    <source>
        <dbReference type="Proteomes" id="UP000663889"/>
    </source>
</evidence>
<feature type="region of interest" description="Disordered" evidence="10">
    <location>
        <begin position="1"/>
        <end position="96"/>
    </location>
</feature>
<keyword evidence="7 9" id="KW-0862">Zinc</keyword>
<dbReference type="GO" id="GO:0061630">
    <property type="term" value="F:ubiquitin protein ligase activity"/>
    <property type="evidence" value="ECO:0007669"/>
    <property type="project" value="UniProtKB-UniRule"/>
</dbReference>
<dbReference type="InterPro" id="IPR018957">
    <property type="entry name" value="Znf_C3HC4_RING-type"/>
</dbReference>
<comment type="caution">
    <text evidence="12">The sequence shown here is derived from an EMBL/GenBank/DDBJ whole genome shotgun (WGS) entry which is preliminary data.</text>
</comment>
<gene>
    <name evidence="13" type="ORF">FNK824_LOCUS9665</name>
    <name evidence="12" type="ORF">SEV965_LOCUS14145</name>
</gene>
<protein>
    <recommendedName>
        <fullName evidence="9">E3 ubiquitin-protein ligase</fullName>
        <ecNumber evidence="9">2.3.2.27</ecNumber>
    </recommendedName>
</protein>
<organism evidence="12 14">
    <name type="scientific">Rotaria sordida</name>
    <dbReference type="NCBI Taxonomy" id="392033"/>
    <lineage>
        <taxon>Eukaryota</taxon>
        <taxon>Metazoa</taxon>
        <taxon>Spiralia</taxon>
        <taxon>Gnathifera</taxon>
        <taxon>Rotifera</taxon>
        <taxon>Eurotatoria</taxon>
        <taxon>Bdelloidea</taxon>
        <taxon>Philodinida</taxon>
        <taxon>Philodinidae</taxon>
        <taxon>Rotaria</taxon>
    </lineage>
</organism>
<dbReference type="InterPro" id="IPR039396">
    <property type="entry name" value="Deltex_C"/>
</dbReference>
<evidence type="ECO:0000256" key="9">
    <source>
        <dbReference type="RuleBase" id="RU367105"/>
    </source>
</evidence>
<dbReference type="AlphaFoldDB" id="A0A814LLM9"/>
<dbReference type="EC" id="2.3.2.27" evidence="9"/>
<evidence type="ECO:0000256" key="4">
    <source>
        <dbReference type="ARBA" id="ARBA00022679"/>
    </source>
</evidence>
<evidence type="ECO:0000256" key="10">
    <source>
        <dbReference type="SAM" id="MobiDB-lite"/>
    </source>
</evidence>
<keyword evidence="9" id="KW-0963">Cytoplasm</keyword>
<evidence type="ECO:0000256" key="6">
    <source>
        <dbReference type="ARBA" id="ARBA00022771"/>
    </source>
</evidence>
<dbReference type="EMBL" id="CAJOBE010001030">
    <property type="protein sequence ID" value="CAF3708672.1"/>
    <property type="molecule type" value="Genomic_DNA"/>
</dbReference>
<keyword evidence="5 9" id="KW-0479">Metal-binding</keyword>
<evidence type="ECO:0000313" key="12">
    <source>
        <dbReference type="EMBL" id="CAF1066860.1"/>
    </source>
</evidence>
<evidence type="ECO:0000256" key="5">
    <source>
        <dbReference type="ARBA" id="ARBA00022723"/>
    </source>
</evidence>
<evidence type="ECO:0000256" key="2">
    <source>
        <dbReference type="ARBA" id="ARBA00004906"/>
    </source>
</evidence>
<dbReference type="Proteomes" id="UP000663874">
    <property type="component" value="Unassembled WGS sequence"/>
</dbReference>
<keyword evidence="4 9" id="KW-0808">Transferase</keyword>
<sequence length="313" mass="34904">MSDPRRSTPKPESEKKHASVVKKSERAPSASASTAAGPKELHVSTPNRFMIGKPAPKHIPTKDTPSSKPEALSGAPKGLPPQAANNKSQLPKAAAVASNEKNINTNYKDQNDIQEVKVTLSKQKSEIDMCPICLDECTEPKQLDKCGHTFCSTCIDPYFQTIKPQCPCCFTIYGEIRGNQPENGQMKYIVRNRRLPGFKHNSNGTIEITYYFPDGVQDDRHPNPGTRYHGTTRIAYLPNNSDGQHILKLLERAFELRQIFTIGQSRTTGSDNVVTWNDIHHKTSIYGGMVNFGYPDETYFNRVRQELAAKGIE</sequence>
<feature type="compositionally biased region" description="Low complexity" evidence="10">
    <location>
        <begin position="27"/>
        <end position="36"/>
    </location>
</feature>
<dbReference type="GO" id="GO:0007219">
    <property type="term" value="P:Notch signaling pathway"/>
    <property type="evidence" value="ECO:0007669"/>
    <property type="project" value="InterPro"/>
</dbReference>
<dbReference type="Proteomes" id="UP000663889">
    <property type="component" value="Unassembled WGS sequence"/>
</dbReference>
<comment type="subcellular location">
    <subcellularLocation>
        <location evidence="9">Cytoplasm</location>
    </subcellularLocation>
</comment>
<dbReference type="GO" id="GO:0016567">
    <property type="term" value="P:protein ubiquitination"/>
    <property type="evidence" value="ECO:0007669"/>
    <property type="project" value="UniProtKB-UniRule"/>
</dbReference>
<evidence type="ECO:0000259" key="11">
    <source>
        <dbReference type="PROSITE" id="PS50089"/>
    </source>
</evidence>
<evidence type="ECO:0000256" key="7">
    <source>
        <dbReference type="ARBA" id="ARBA00022833"/>
    </source>
</evidence>
<dbReference type="Gene3D" id="3.30.40.10">
    <property type="entry name" value="Zinc/RING finger domain, C3HC4 (zinc finger)"/>
    <property type="match status" value="1"/>
</dbReference>
<comment type="catalytic activity">
    <reaction evidence="1 9">
        <text>S-ubiquitinyl-[E2 ubiquitin-conjugating enzyme]-L-cysteine + [acceptor protein]-L-lysine = [E2 ubiquitin-conjugating enzyme]-L-cysteine + N(6)-ubiquitinyl-[acceptor protein]-L-lysine.</text>
        <dbReference type="EC" id="2.3.2.27"/>
    </reaction>
</comment>
<dbReference type="GO" id="GO:0008270">
    <property type="term" value="F:zinc ion binding"/>
    <property type="evidence" value="ECO:0007669"/>
    <property type="project" value="UniProtKB-KW"/>
</dbReference>
<feature type="compositionally biased region" description="Basic and acidic residues" evidence="10">
    <location>
        <begin position="1"/>
        <end position="26"/>
    </location>
</feature>